<dbReference type="Proteomes" id="UP001190700">
    <property type="component" value="Unassembled WGS sequence"/>
</dbReference>
<dbReference type="EMBL" id="LGRX02034390">
    <property type="protein sequence ID" value="KAK3237942.1"/>
    <property type="molecule type" value="Genomic_DNA"/>
</dbReference>
<sequence length="135" mass="14765">MNFAKELALIEFTDGGGDTYETDYEALGVVGEDGIVYASLSGSSYFNVSLAIARRLKELNVDVVIGGTYFDSCVGLIKAFRYVDFLPKNIHMAACVDNADFLDEDMGVGVETARWITGPSQAIELCRLAYERLAE</sequence>
<keyword evidence="2" id="KW-1185">Reference proteome</keyword>
<accession>A0AAE0BLN7</accession>
<gene>
    <name evidence="1" type="ORF">CYMTET_52019</name>
</gene>
<proteinExistence type="predicted"/>
<reference evidence="1 2" key="1">
    <citation type="journal article" date="2015" name="Genome Biol. Evol.">
        <title>Comparative Genomics of a Bacterivorous Green Alga Reveals Evolutionary Causalities and Consequences of Phago-Mixotrophic Mode of Nutrition.</title>
        <authorList>
            <person name="Burns J.A."/>
            <person name="Paasch A."/>
            <person name="Narechania A."/>
            <person name="Kim E."/>
        </authorList>
    </citation>
    <scope>NUCLEOTIDE SEQUENCE [LARGE SCALE GENOMIC DNA]</scope>
    <source>
        <strain evidence="1 2">PLY_AMNH</strain>
    </source>
</reference>
<evidence type="ECO:0000313" key="1">
    <source>
        <dbReference type="EMBL" id="KAK3237942.1"/>
    </source>
</evidence>
<organism evidence="1 2">
    <name type="scientific">Cymbomonas tetramitiformis</name>
    <dbReference type="NCBI Taxonomy" id="36881"/>
    <lineage>
        <taxon>Eukaryota</taxon>
        <taxon>Viridiplantae</taxon>
        <taxon>Chlorophyta</taxon>
        <taxon>Pyramimonadophyceae</taxon>
        <taxon>Pyramimonadales</taxon>
        <taxon>Pyramimonadaceae</taxon>
        <taxon>Cymbomonas</taxon>
    </lineage>
</organism>
<comment type="caution">
    <text evidence="1">The sequence shown here is derived from an EMBL/GenBank/DDBJ whole genome shotgun (WGS) entry which is preliminary data.</text>
</comment>
<name>A0AAE0BLN7_9CHLO</name>
<evidence type="ECO:0000313" key="2">
    <source>
        <dbReference type="Proteomes" id="UP001190700"/>
    </source>
</evidence>
<dbReference type="AlphaFoldDB" id="A0AAE0BLN7"/>
<protein>
    <submittedName>
        <fullName evidence="1">Uncharacterized protein</fullName>
    </submittedName>
</protein>